<feature type="domain" description="Anaphase-promoting complex subunit 4 long" evidence="7">
    <location>
        <begin position="238"/>
        <end position="434"/>
    </location>
</feature>
<dbReference type="InterPro" id="IPR024977">
    <property type="entry name" value="Apc4-like_WD40_dom"/>
</dbReference>
<dbReference type="EMBL" id="BAABUK010000031">
    <property type="protein sequence ID" value="GAA5816266.1"/>
    <property type="molecule type" value="Genomic_DNA"/>
</dbReference>
<dbReference type="PANTHER" id="PTHR13260:SF0">
    <property type="entry name" value="ANAPHASE-PROMOTING COMPLEX SUBUNIT 4"/>
    <property type="match status" value="1"/>
</dbReference>
<evidence type="ECO:0000256" key="1">
    <source>
        <dbReference type="ARBA" id="ARBA00016067"/>
    </source>
</evidence>
<proteinExistence type="predicted"/>
<organism evidence="8 9">
    <name type="scientific">Mucor flavus</name>
    <dbReference type="NCBI Taxonomy" id="439312"/>
    <lineage>
        <taxon>Eukaryota</taxon>
        <taxon>Fungi</taxon>
        <taxon>Fungi incertae sedis</taxon>
        <taxon>Mucoromycota</taxon>
        <taxon>Mucoromycotina</taxon>
        <taxon>Mucoromycetes</taxon>
        <taxon>Mucorales</taxon>
        <taxon>Mucorineae</taxon>
        <taxon>Mucoraceae</taxon>
        <taxon>Mucor</taxon>
    </lineage>
</organism>
<keyword evidence="3" id="KW-0498">Mitosis</keyword>
<dbReference type="Pfam" id="PF12896">
    <property type="entry name" value="ANAPC4"/>
    <property type="match status" value="1"/>
</dbReference>
<dbReference type="InterPro" id="IPR024789">
    <property type="entry name" value="APC4"/>
</dbReference>
<accession>A0ABP9ZAW1</accession>
<evidence type="ECO:0000256" key="4">
    <source>
        <dbReference type="ARBA" id="ARBA00022786"/>
    </source>
</evidence>
<evidence type="ECO:0000259" key="6">
    <source>
        <dbReference type="Pfam" id="PF12894"/>
    </source>
</evidence>
<evidence type="ECO:0000313" key="8">
    <source>
        <dbReference type="EMBL" id="GAA5816266.1"/>
    </source>
</evidence>
<keyword evidence="5" id="KW-0131">Cell cycle</keyword>
<evidence type="ECO:0000256" key="3">
    <source>
        <dbReference type="ARBA" id="ARBA00022776"/>
    </source>
</evidence>
<evidence type="ECO:0000256" key="5">
    <source>
        <dbReference type="ARBA" id="ARBA00023306"/>
    </source>
</evidence>
<dbReference type="InterPro" id="IPR036322">
    <property type="entry name" value="WD40_repeat_dom_sf"/>
</dbReference>
<name>A0ABP9ZAW1_9FUNG</name>
<dbReference type="PANTHER" id="PTHR13260">
    <property type="entry name" value="ANAPHASE PROMOTING COMPLEX SUBUNIT 4 APC4"/>
    <property type="match status" value="1"/>
</dbReference>
<dbReference type="Pfam" id="PF12894">
    <property type="entry name" value="ANAPC4_WD40"/>
    <property type="match status" value="1"/>
</dbReference>
<evidence type="ECO:0000313" key="9">
    <source>
        <dbReference type="Proteomes" id="UP001473302"/>
    </source>
</evidence>
<comment type="caution">
    <text evidence="8">The sequence shown here is derived from an EMBL/GenBank/DDBJ whole genome shotgun (WGS) entry which is preliminary data.</text>
</comment>
<sequence>MSEPFELFNEKLLADNIQIISWSPTADLVLLVSHENTISLYRKREEVSKVWSLENTAWSEIKIVTWKPNGEELVIGCVNGNVYRIDITYDTPKMYPCWSPVKEPASITSLVWIDYEYKKEQIDIEGFDINAFDLESSLPTLSDEPPEEPCSRIPISRRKKVQLPRKPLYSTETRTLLFIGNVKGLIHITLNGVYPIGLLDMFEENSNPILLDISVPHDVSSVQVLTKEDKDKFILNVIDTSILQDKKKQIFSISEIQTKLDYLLEYTNTTLNVLVRHHTAYSLLISKISTVASEYILKNDDQATAMPEVELTGTLAIGSVTETLRLFFEEYLTSQYIKQLESNVTHGYQNSLKIVCEHIIPACERIELALSDLLGFSLWTQRYGDFLETTAVEKTIHCIRQFVSQIHLFTKDLNHVSTTFRAFIKWITTVTEKVAVTSSAEFQNESSLCEDPELVLEFLNKDFIKDSLVEYFVSPINFEQEKNREKGYNSKRLVSLLTNVKTSCRQMLEKPSVTFTEQMKVTSKYRFRLDGVSPCDQPRDKVISFTTDYRDGVQYNYHAFLQLNPDRKLVILKNGFGEDSEVQCAIYNIPGIITDMEFFDDKELGICIQKDKDHSLLSTILLCDIKFKRLPSTELFIDTKSLDVSRSLELKKMNHVKIGCNGQPKRRIMCLVASNGSLKIYSMENEEAEDSDCIEIDDQSD</sequence>
<gene>
    <name evidence="8" type="ORF">MFLAVUS_009792</name>
</gene>
<keyword evidence="4" id="KW-0833">Ubl conjugation pathway</keyword>
<protein>
    <recommendedName>
        <fullName evidence="1">Anaphase-promoting complex subunit 4</fullName>
    </recommendedName>
</protein>
<keyword evidence="9" id="KW-1185">Reference proteome</keyword>
<dbReference type="InterPro" id="IPR024790">
    <property type="entry name" value="APC4_long_dom"/>
</dbReference>
<dbReference type="Gene3D" id="2.130.10.10">
    <property type="entry name" value="YVTN repeat-like/Quinoprotein amine dehydrogenase"/>
    <property type="match status" value="1"/>
</dbReference>
<evidence type="ECO:0000259" key="7">
    <source>
        <dbReference type="Pfam" id="PF12896"/>
    </source>
</evidence>
<dbReference type="Proteomes" id="UP001473302">
    <property type="component" value="Unassembled WGS sequence"/>
</dbReference>
<dbReference type="InterPro" id="IPR015943">
    <property type="entry name" value="WD40/YVTN_repeat-like_dom_sf"/>
</dbReference>
<dbReference type="SUPFAM" id="SSF50978">
    <property type="entry name" value="WD40 repeat-like"/>
    <property type="match status" value="1"/>
</dbReference>
<feature type="domain" description="Anaphase-promoting complex subunit 4-like WD40" evidence="6">
    <location>
        <begin position="21"/>
        <end position="88"/>
    </location>
</feature>
<keyword evidence="2" id="KW-0132">Cell division</keyword>
<reference evidence="8 9" key="1">
    <citation type="submission" date="2024-04" db="EMBL/GenBank/DDBJ databases">
        <title>genome sequences of Mucor flavus KT1a and Helicostylum pulchrum KT1b strains isolated from the surface of a dry-aged beef.</title>
        <authorList>
            <person name="Toyotome T."/>
            <person name="Hosono M."/>
            <person name="Torimaru M."/>
            <person name="Fukuda K."/>
            <person name="Mikami N."/>
        </authorList>
    </citation>
    <scope>NUCLEOTIDE SEQUENCE [LARGE SCALE GENOMIC DNA]</scope>
    <source>
        <strain evidence="8 9">KT1a</strain>
    </source>
</reference>
<evidence type="ECO:0000256" key="2">
    <source>
        <dbReference type="ARBA" id="ARBA00022618"/>
    </source>
</evidence>